<dbReference type="OrthoDB" id="9784220at2"/>
<evidence type="ECO:0000259" key="9">
    <source>
        <dbReference type="PROSITE" id="PS51677"/>
    </source>
</evidence>
<dbReference type="GO" id="GO:0016810">
    <property type="term" value="F:hydrolase activity, acting on carbon-nitrogen (but not peptide) bonds"/>
    <property type="evidence" value="ECO:0007669"/>
    <property type="project" value="InterPro"/>
</dbReference>
<dbReference type="Proteomes" id="UP000305267">
    <property type="component" value="Unassembled WGS sequence"/>
</dbReference>
<dbReference type="PANTHER" id="PTHR10587:SF133">
    <property type="entry name" value="CHITIN DEACETYLASE 1-RELATED"/>
    <property type="match status" value="1"/>
</dbReference>
<keyword evidence="4" id="KW-0479">Metal-binding</keyword>
<dbReference type="Gene3D" id="3.20.20.370">
    <property type="entry name" value="Glycoside hydrolase/deacetylase"/>
    <property type="match status" value="1"/>
</dbReference>
<feature type="region of interest" description="Disordered" evidence="7">
    <location>
        <begin position="318"/>
        <end position="341"/>
    </location>
</feature>
<evidence type="ECO:0000256" key="5">
    <source>
        <dbReference type="ARBA" id="ARBA00022801"/>
    </source>
</evidence>
<evidence type="ECO:0000256" key="7">
    <source>
        <dbReference type="SAM" id="MobiDB-lite"/>
    </source>
</evidence>
<keyword evidence="8" id="KW-0732">Signal</keyword>
<name>A0A5C4LHP6_9HYPH</name>
<protein>
    <recommendedName>
        <fullName evidence="3">Chitooligosaccharide deacetylase</fullName>
    </recommendedName>
    <alternativeName>
        <fullName evidence="6">Nodulation protein B</fullName>
    </alternativeName>
</protein>
<feature type="compositionally biased region" description="Pro residues" evidence="7">
    <location>
        <begin position="320"/>
        <end position="331"/>
    </location>
</feature>
<evidence type="ECO:0000256" key="4">
    <source>
        <dbReference type="ARBA" id="ARBA00022723"/>
    </source>
</evidence>
<feature type="chain" id="PRO_5022956787" description="Chitooligosaccharide deacetylase" evidence="8">
    <location>
        <begin position="23"/>
        <end position="408"/>
    </location>
</feature>
<feature type="signal peptide" evidence="8">
    <location>
        <begin position="1"/>
        <end position="22"/>
    </location>
</feature>
<dbReference type="PANTHER" id="PTHR10587">
    <property type="entry name" value="GLYCOSYL TRANSFERASE-RELATED"/>
    <property type="match status" value="1"/>
</dbReference>
<evidence type="ECO:0000256" key="8">
    <source>
        <dbReference type="SAM" id="SignalP"/>
    </source>
</evidence>
<gene>
    <name evidence="10" type="ORF">FF100_11935</name>
</gene>
<dbReference type="GO" id="GO:0016020">
    <property type="term" value="C:membrane"/>
    <property type="evidence" value="ECO:0007669"/>
    <property type="project" value="TreeGrafter"/>
</dbReference>
<dbReference type="GO" id="GO:0046872">
    <property type="term" value="F:metal ion binding"/>
    <property type="evidence" value="ECO:0007669"/>
    <property type="project" value="UniProtKB-KW"/>
</dbReference>
<comment type="caution">
    <text evidence="10">The sequence shown here is derived from an EMBL/GenBank/DDBJ whole genome shotgun (WGS) entry which is preliminary data.</text>
</comment>
<dbReference type="InterPro" id="IPR011330">
    <property type="entry name" value="Glyco_hydro/deAcase_b/a-brl"/>
</dbReference>
<evidence type="ECO:0000313" key="11">
    <source>
        <dbReference type="Proteomes" id="UP000305267"/>
    </source>
</evidence>
<reference evidence="10 11" key="1">
    <citation type="submission" date="2019-06" db="EMBL/GenBank/DDBJ databases">
        <title>Genome of Methylobacterium sp. 17Sr1-39.</title>
        <authorList>
            <person name="Seo T."/>
        </authorList>
    </citation>
    <scope>NUCLEOTIDE SEQUENCE [LARGE SCALE GENOMIC DNA]</scope>
    <source>
        <strain evidence="10 11">17Sr1-39</strain>
    </source>
</reference>
<dbReference type="InterPro" id="IPR050248">
    <property type="entry name" value="Polysacc_deacetylase_ArnD"/>
</dbReference>
<evidence type="ECO:0000256" key="1">
    <source>
        <dbReference type="ARBA" id="ARBA00003236"/>
    </source>
</evidence>
<keyword evidence="5" id="KW-0378">Hydrolase</keyword>
<dbReference type="CDD" id="cd10917">
    <property type="entry name" value="CE4_NodB_like_6s_7s"/>
    <property type="match status" value="1"/>
</dbReference>
<keyword evidence="11" id="KW-1185">Reference proteome</keyword>
<dbReference type="Pfam" id="PF01522">
    <property type="entry name" value="Polysacc_deac_1"/>
    <property type="match status" value="1"/>
</dbReference>
<dbReference type="AlphaFoldDB" id="A0A5C4LHP6"/>
<sequence>MFVRCFTLLLLSGLLCAPPALAAEPCGPAALGTARTLEVPFSQGPVGTASYRRTLPLERGEVVLTFDDGPLPRRTTAVLDALKAECVKATFFVIGSMVAQFPDILRRTAAEGHTIATHTWSHRYLDRVRSPAVHRDQINGGLEAARTVLTDDAPALSPFFRFPGLGHSPALDRYAAAQRLVPFSIDVDGDDWRRITPGAVLERVMTRLDAAGRGIILLHDIQPRTVAILPELLRRLKERRYRVVHVVPAPADTRAALAVLDAPRARPIRLALDRLGARMTALRAPGGFVPVAGAGPRGIVAEEGPLVLRAGLFEEAEVPAAPPAPPAPPQAPTRDESRSGEAVRIAVVADAESGPSPRGGWSGFVVVGAVPKPAGSLPTEFLPTGSLPTGSLPAGFRPVATAEAAAAR</sequence>
<dbReference type="GO" id="GO:0005975">
    <property type="term" value="P:carbohydrate metabolic process"/>
    <property type="evidence" value="ECO:0007669"/>
    <property type="project" value="InterPro"/>
</dbReference>
<dbReference type="EMBL" id="VDDA01000004">
    <property type="protein sequence ID" value="TNC13494.1"/>
    <property type="molecule type" value="Genomic_DNA"/>
</dbReference>
<dbReference type="SUPFAM" id="SSF88713">
    <property type="entry name" value="Glycoside hydrolase/deacetylase"/>
    <property type="match status" value="1"/>
</dbReference>
<evidence type="ECO:0000313" key="10">
    <source>
        <dbReference type="EMBL" id="TNC13494.1"/>
    </source>
</evidence>
<accession>A0A5C4LHP6</accession>
<dbReference type="InterPro" id="IPR002509">
    <property type="entry name" value="NODB_dom"/>
</dbReference>
<organism evidence="10 11">
    <name type="scientific">Methylobacterium terricola</name>
    <dbReference type="NCBI Taxonomy" id="2583531"/>
    <lineage>
        <taxon>Bacteria</taxon>
        <taxon>Pseudomonadati</taxon>
        <taxon>Pseudomonadota</taxon>
        <taxon>Alphaproteobacteria</taxon>
        <taxon>Hyphomicrobiales</taxon>
        <taxon>Methylobacteriaceae</taxon>
        <taxon>Methylobacterium</taxon>
    </lineage>
</organism>
<feature type="domain" description="NodB homology" evidence="9">
    <location>
        <begin position="60"/>
        <end position="244"/>
    </location>
</feature>
<dbReference type="PROSITE" id="PS51677">
    <property type="entry name" value="NODB"/>
    <property type="match status" value="1"/>
</dbReference>
<evidence type="ECO:0000256" key="3">
    <source>
        <dbReference type="ARBA" id="ARBA00020071"/>
    </source>
</evidence>
<evidence type="ECO:0000256" key="6">
    <source>
        <dbReference type="ARBA" id="ARBA00032976"/>
    </source>
</evidence>
<evidence type="ECO:0000256" key="2">
    <source>
        <dbReference type="ARBA" id="ARBA00010973"/>
    </source>
</evidence>
<proteinExistence type="inferred from homology"/>
<comment type="function">
    <text evidence="1">Is involved in generating a small heat-stable compound (Nod), an acylated oligomer of N-acetylglucosamine, that stimulates mitosis in various plant protoplasts.</text>
</comment>
<comment type="similarity">
    <text evidence="2">Belongs to the polysaccharide deacetylase family.</text>
</comment>